<organism evidence="2 3">
    <name type="scientific">Mycolicibacterium hippocampi</name>
    <dbReference type="NCBI Taxonomy" id="659824"/>
    <lineage>
        <taxon>Bacteria</taxon>
        <taxon>Bacillati</taxon>
        <taxon>Actinomycetota</taxon>
        <taxon>Actinomycetes</taxon>
        <taxon>Mycobacteriales</taxon>
        <taxon>Mycobacteriaceae</taxon>
        <taxon>Mycolicibacterium</taxon>
    </lineage>
</organism>
<evidence type="ECO:0000259" key="1">
    <source>
        <dbReference type="Pfam" id="PF04480"/>
    </source>
</evidence>
<accession>A0A7I9ZJR5</accession>
<feature type="domain" description="DUF559" evidence="1">
    <location>
        <begin position="215"/>
        <end position="275"/>
    </location>
</feature>
<dbReference type="Proteomes" id="UP000465304">
    <property type="component" value="Unassembled WGS sequence"/>
</dbReference>
<name>A0A7I9ZJR5_9MYCO</name>
<dbReference type="InterPro" id="IPR011335">
    <property type="entry name" value="Restrct_endonuc-II-like"/>
</dbReference>
<dbReference type="Gene3D" id="3.40.960.10">
    <property type="entry name" value="VSR Endonuclease"/>
    <property type="match status" value="1"/>
</dbReference>
<dbReference type="EMBL" id="BLLB01000002">
    <property type="protein sequence ID" value="GFH01214.1"/>
    <property type="molecule type" value="Genomic_DNA"/>
</dbReference>
<sequence length="296" mass="32775">MQQIVVASEALAAGELTRQTLRRRFVKLHHNVYVPQGMSLTARDRAYAAWLWSQRTATLAGASAAAMHGTRWLPEGGPAELTRVRSGTPPGIVIHRDTLLDDEVCLIQSIDCTTPARTAYDIGRRTTGDDAIVRIDALLCATRCPVADVADIAARHPGARGARRLRGVLDLVDGGAESPQETRVRLLLIRAGLPRPTTQIPIRNAQGKVIRRIDMGWNEFRVGVEYDGEQHWTDPAVHAEDITRLEFLAARGWIIVRVSARHLRNTPDDIVRRAAKALCDRGWRPSGRLGARTYEL</sequence>
<reference evidence="2 3" key="1">
    <citation type="journal article" date="2019" name="Emerg. Microbes Infect.">
        <title>Comprehensive subspecies identification of 175 nontuberculous mycobacteria species based on 7547 genomic profiles.</title>
        <authorList>
            <person name="Matsumoto Y."/>
            <person name="Kinjo T."/>
            <person name="Motooka D."/>
            <person name="Nabeya D."/>
            <person name="Jung N."/>
            <person name="Uechi K."/>
            <person name="Horii T."/>
            <person name="Iida T."/>
            <person name="Fujita J."/>
            <person name="Nakamura S."/>
        </authorList>
    </citation>
    <scope>NUCLEOTIDE SEQUENCE [LARGE SCALE GENOMIC DNA]</scope>
    <source>
        <strain evidence="2 3">JCM 30996</strain>
    </source>
</reference>
<evidence type="ECO:0000313" key="2">
    <source>
        <dbReference type="EMBL" id="GFH01214.1"/>
    </source>
</evidence>
<dbReference type="SUPFAM" id="SSF52980">
    <property type="entry name" value="Restriction endonuclease-like"/>
    <property type="match status" value="1"/>
</dbReference>
<dbReference type="Pfam" id="PF04480">
    <property type="entry name" value="DUF559"/>
    <property type="match status" value="1"/>
</dbReference>
<dbReference type="InterPro" id="IPR007569">
    <property type="entry name" value="DUF559"/>
</dbReference>
<comment type="caution">
    <text evidence="2">The sequence shown here is derived from an EMBL/GenBank/DDBJ whole genome shotgun (WGS) entry which is preliminary data.</text>
</comment>
<protein>
    <recommendedName>
        <fullName evidence="1">DUF559 domain-containing protein</fullName>
    </recommendedName>
</protein>
<proteinExistence type="predicted"/>
<dbReference type="AlphaFoldDB" id="A0A7I9ZJR5"/>
<gene>
    <name evidence="2" type="ORF">MHIP_16970</name>
</gene>
<evidence type="ECO:0000313" key="3">
    <source>
        <dbReference type="Proteomes" id="UP000465304"/>
    </source>
</evidence>
<dbReference type="RefSeq" id="WP_163888042.1">
    <property type="nucleotide sequence ID" value="NZ_BLLB01000002.1"/>
</dbReference>
<keyword evidence="3" id="KW-1185">Reference proteome</keyword>